<evidence type="ECO:0000259" key="7">
    <source>
        <dbReference type="PROSITE" id="PS51900"/>
    </source>
</evidence>
<dbReference type="GO" id="GO:0003677">
    <property type="term" value="F:DNA binding"/>
    <property type="evidence" value="ECO:0007669"/>
    <property type="project" value="UniProtKB-UniRule"/>
</dbReference>
<dbReference type="Pfam" id="PF02899">
    <property type="entry name" value="Phage_int_SAM_1"/>
    <property type="match status" value="1"/>
</dbReference>
<dbReference type="InterPro" id="IPR013762">
    <property type="entry name" value="Integrase-like_cat_sf"/>
</dbReference>
<dbReference type="eggNOG" id="COG4974">
    <property type="taxonomic scope" value="Bacteria"/>
</dbReference>
<gene>
    <name evidence="8" type="ordered locus">Galf_1426</name>
</gene>
<evidence type="ECO:0000256" key="2">
    <source>
        <dbReference type="ARBA" id="ARBA00022908"/>
    </source>
</evidence>
<proteinExistence type="inferred from homology"/>
<dbReference type="Pfam" id="PF00589">
    <property type="entry name" value="Phage_integrase"/>
    <property type="match status" value="1"/>
</dbReference>
<dbReference type="InterPro" id="IPR002104">
    <property type="entry name" value="Integrase_catalytic"/>
</dbReference>
<organism evidence="8 9">
    <name type="scientific">Gallionella capsiferriformans (strain ES-2)</name>
    <name type="common">Gallionella ferruginea capsiferriformans (strain ES-2)</name>
    <dbReference type="NCBI Taxonomy" id="395494"/>
    <lineage>
        <taxon>Bacteria</taxon>
        <taxon>Pseudomonadati</taxon>
        <taxon>Pseudomonadota</taxon>
        <taxon>Betaproteobacteria</taxon>
        <taxon>Nitrosomonadales</taxon>
        <taxon>Gallionellaceae</taxon>
        <taxon>Gallionella</taxon>
    </lineage>
</organism>
<dbReference type="HOGENOM" id="CLU_027562_9_0_4"/>
<dbReference type="PROSITE" id="PS51898">
    <property type="entry name" value="TYR_RECOMBINASE"/>
    <property type="match status" value="1"/>
</dbReference>
<keyword evidence="9" id="KW-1185">Reference proteome</keyword>
<dbReference type="Gene3D" id="1.10.150.130">
    <property type="match status" value="1"/>
</dbReference>
<dbReference type="PANTHER" id="PTHR30349:SF41">
    <property type="entry name" value="INTEGRASE_RECOMBINASE PROTEIN MJ0367-RELATED"/>
    <property type="match status" value="1"/>
</dbReference>
<dbReference type="GO" id="GO:0006310">
    <property type="term" value="P:DNA recombination"/>
    <property type="evidence" value="ECO:0007669"/>
    <property type="project" value="UniProtKB-KW"/>
</dbReference>
<evidence type="ECO:0000256" key="1">
    <source>
        <dbReference type="ARBA" id="ARBA00008857"/>
    </source>
</evidence>
<dbReference type="InterPro" id="IPR011010">
    <property type="entry name" value="DNA_brk_join_enz"/>
</dbReference>
<dbReference type="STRING" id="395494.Galf_1426"/>
<dbReference type="InterPro" id="IPR004107">
    <property type="entry name" value="Integrase_SAM-like_N"/>
</dbReference>
<evidence type="ECO:0000313" key="9">
    <source>
        <dbReference type="Proteomes" id="UP000001235"/>
    </source>
</evidence>
<evidence type="ECO:0000256" key="3">
    <source>
        <dbReference type="ARBA" id="ARBA00023125"/>
    </source>
</evidence>
<dbReference type="PROSITE" id="PS51900">
    <property type="entry name" value="CB"/>
    <property type="match status" value="1"/>
</dbReference>
<name>D9SG02_GALCS</name>
<dbReference type="RefSeq" id="WP_013293388.1">
    <property type="nucleotide sequence ID" value="NC_014394.1"/>
</dbReference>
<evidence type="ECO:0000256" key="5">
    <source>
        <dbReference type="PROSITE-ProRule" id="PRU01248"/>
    </source>
</evidence>
<dbReference type="InterPro" id="IPR050090">
    <property type="entry name" value="Tyrosine_recombinase_XerCD"/>
</dbReference>
<evidence type="ECO:0000256" key="4">
    <source>
        <dbReference type="ARBA" id="ARBA00023172"/>
    </source>
</evidence>
<keyword evidence="3 5" id="KW-0238">DNA-binding</keyword>
<dbReference type="InterPro" id="IPR010998">
    <property type="entry name" value="Integrase_recombinase_N"/>
</dbReference>
<keyword evidence="4" id="KW-0233">DNA recombination</keyword>
<dbReference type="OrthoDB" id="9801717at2"/>
<keyword evidence="2" id="KW-0229">DNA integration</keyword>
<dbReference type="KEGG" id="gca:Galf_1426"/>
<dbReference type="PANTHER" id="PTHR30349">
    <property type="entry name" value="PHAGE INTEGRASE-RELATED"/>
    <property type="match status" value="1"/>
</dbReference>
<dbReference type="EMBL" id="CP002159">
    <property type="protein sequence ID" value="ADL55449.1"/>
    <property type="molecule type" value="Genomic_DNA"/>
</dbReference>
<dbReference type="InterPro" id="IPR044068">
    <property type="entry name" value="CB"/>
</dbReference>
<dbReference type="AlphaFoldDB" id="D9SG02"/>
<dbReference type="SUPFAM" id="SSF56349">
    <property type="entry name" value="DNA breaking-rejoining enzymes"/>
    <property type="match status" value="1"/>
</dbReference>
<comment type="similarity">
    <text evidence="1">Belongs to the 'phage' integrase family.</text>
</comment>
<dbReference type="GO" id="GO:0015074">
    <property type="term" value="P:DNA integration"/>
    <property type="evidence" value="ECO:0007669"/>
    <property type="project" value="UniProtKB-KW"/>
</dbReference>
<dbReference type="Proteomes" id="UP000001235">
    <property type="component" value="Chromosome"/>
</dbReference>
<feature type="domain" description="Tyr recombinase" evidence="6">
    <location>
        <begin position="108"/>
        <end position="293"/>
    </location>
</feature>
<accession>D9SG02</accession>
<reference evidence="8 9" key="1">
    <citation type="submission" date="2010-08" db="EMBL/GenBank/DDBJ databases">
        <title>Complete sequence of Gallionella capsiferriformans ES-2.</title>
        <authorList>
            <consortium name="US DOE Joint Genome Institute"/>
            <person name="Lucas S."/>
            <person name="Copeland A."/>
            <person name="Lapidus A."/>
            <person name="Cheng J.-F."/>
            <person name="Bruce D."/>
            <person name="Goodwin L."/>
            <person name="Pitluck S."/>
            <person name="Chertkov O."/>
            <person name="Davenport K.W."/>
            <person name="Detter J.C."/>
            <person name="Han C."/>
            <person name="Tapia R."/>
            <person name="Land M."/>
            <person name="Hauser L."/>
            <person name="Chang Y.-J."/>
            <person name="Jeffries C."/>
            <person name="Kyrpides N."/>
            <person name="Ivanova N."/>
            <person name="Mikhailova N."/>
            <person name="Shelobolina E.S."/>
            <person name="Picardal F."/>
            <person name="Roden E."/>
            <person name="Emerson D."/>
            <person name="Woyke T."/>
        </authorList>
    </citation>
    <scope>NUCLEOTIDE SEQUENCE [LARGE SCALE GENOMIC DNA]</scope>
    <source>
        <strain evidence="8 9">ES-2</strain>
    </source>
</reference>
<sequence>MTLQDACQSFLSHCRSAVSLSEHTLRAYTFDLEDFQNHAQHETNLSLLNKDDLRKFIRHLREERKLKEITIKRRIACLKLLFRWVQQENMISINPFDNLNERIRLPKRLPRALGSEEIKLLTGAINLEATDKEFQEFVTGIATKLLLTTGIRVGELVKIDIEDLVLPDCSLKIQGKGNRQRLVYLFEPKLNQAIARYLTIRLTRATETKKLFITEAGIPFTTQKTRILLGDLASKAGIERRITPHMLRHTTATQLLEAGLDIRYVQKLLGHQSISTTEIYTHVTDHGLRTALKRTYRD</sequence>
<dbReference type="Gene3D" id="1.10.443.10">
    <property type="entry name" value="Intergrase catalytic core"/>
    <property type="match status" value="1"/>
</dbReference>
<evidence type="ECO:0000313" key="8">
    <source>
        <dbReference type="EMBL" id="ADL55449.1"/>
    </source>
</evidence>
<evidence type="ECO:0000259" key="6">
    <source>
        <dbReference type="PROSITE" id="PS51898"/>
    </source>
</evidence>
<protein>
    <submittedName>
        <fullName evidence="8">Integrase family protein</fullName>
    </submittedName>
</protein>
<feature type="domain" description="Core-binding (CB)" evidence="7">
    <location>
        <begin position="1"/>
        <end position="86"/>
    </location>
</feature>